<evidence type="ECO:0000259" key="1">
    <source>
        <dbReference type="PROSITE" id="PS50904"/>
    </source>
</evidence>
<name>A0ABD6EEF2_9BILA</name>
<dbReference type="PROSITE" id="PS50904">
    <property type="entry name" value="PRELI_MSF1"/>
    <property type="match status" value="1"/>
</dbReference>
<dbReference type="PANTHER" id="PTHR11158">
    <property type="entry name" value="MSF1/PX19 RELATED"/>
    <property type="match status" value="1"/>
</dbReference>
<dbReference type="InterPro" id="IPR006797">
    <property type="entry name" value="PRELI/MSF1_dom"/>
</dbReference>
<reference evidence="2 3" key="1">
    <citation type="submission" date="2024-08" db="EMBL/GenBank/DDBJ databases">
        <title>Gnathostoma spinigerum genome.</title>
        <authorList>
            <person name="Gonzalez-Bertolin B."/>
            <person name="Monzon S."/>
            <person name="Zaballos A."/>
            <person name="Jimenez P."/>
            <person name="Dekumyoy P."/>
            <person name="Varona S."/>
            <person name="Cuesta I."/>
            <person name="Sumanam S."/>
            <person name="Adisakwattana P."/>
            <person name="Gasser R.B."/>
            <person name="Hernandez-Gonzalez A."/>
            <person name="Young N.D."/>
            <person name="Perteguer M.J."/>
        </authorList>
    </citation>
    <scope>NUCLEOTIDE SEQUENCE [LARGE SCALE GENOMIC DNA]</scope>
    <source>
        <strain evidence="2">AL3</strain>
        <tissue evidence="2">Liver</tissue>
    </source>
</reference>
<protein>
    <recommendedName>
        <fullName evidence="1">PRELI/MSF1 domain-containing protein</fullName>
    </recommendedName>
</protein>
<comment type="caution">
    <text evidence="2">The sequence shown here is derived from an EMBL/GenBank/DDBJ whole genome shotgun (WGS) entry which is preliminary data.</text>
</comment>
<accession>A0ABD6EEF2</accession>
<evidence type="ECO:0000313" key="2">
    <source>
        <dbReference type="EMBL" id="MFH4974700.1"/>
    </source>
</evidence>
<sequence>MRFWESPSHLFNYSFDDVVTVFWNRYPNSKAQHILSEDVLERKIMGDEIITRKLILKKGATFLKAAPKWMKNLTNVQVVPTIEESIYDRKKKTLVTYTRNISWTSVFHMDERCVYKPAEALRLQQDQQLTFVPRTQLERAVCVTVNYFGLSSIIERFMIMSFKKSVKKTVLGISEKLEEKFGPPLTSSSANAATKMSEKASSIKEKIMANKNINFGNA</sequence>
<gene>
    <name evidence="2" type="ORF">AB6A40_001409</name>
</gene>
<keyword evidence="3" id="KW-1185">Reference proteome</keyword>
<dbReference type="Pfam" id="PF04707">
    <property type="entry name" value="PRELI"/>
    <property type="match status" value="1"/>
</dbReference>
<dbReference type="Proteomes" id="UP001608902">
    <property type="component" value="Unassembled WGS sequence"/>
</dbReference>
<dbReference type="EMBL" id="JBGFUD010000521">
    <property type="protein sequence ID" value="MFH4974700.1"/>
    <property type="molecule type" value="Genomic_DNA"/>
</dbReference>
<evidence type="ECO:0000313" key="3">
    <source>
        <dbReference type="Proteomes" id="UP001608902"/>
    </source>
</evidence>
<feature type="domain" description="PRELI/MSF1" evidence="1">
    <location>
        <begin position="1"/>
        <end position="185"/>
    </location>
</feature>
<organism evidence="2 3">
    <name type="scientific">Gnathostoma spinigerum</name>
    <dbReference type="NCBI Taxonomy" id="75299"/>
    <lineage>
        <taxon>Eukaryota</taxon>
        <taxon>Metazoa</taxon>
        <taxon>Ecdysozoa</taxon>
        <taxon>Nematoda</taxon>
        <taxon>Chromadorea</taxon>
        <taxon>Rhabditida</taxon>
        <taxon>Spirurina</taxon>
        <taxon>Gnathostomatomorpha</taxon>
        <taxon>Gnathostomatoidea</taxon>
        <taxon>Gnathostomatidae</taxon>
        <taxon>Gnathostoma</taxon>
    </lineage>
</organism>
<dbReference type="InterPro" id="IPR037365">
    <property type="entry name" value="Slowmo/Ups"/>
</dbReference>
<dbReference type="AlphaFoldDB" id="A0ABD6EEF2"/>
<proteinExistence type="predicted"/>